<dbReference type="Pfam" id="PF06429">
    <property type="entry name" value="Flg_bbr_C"/>
    <property type="match status" value="1"/>
</dbReference>
<organism evidence="10 11">
    <name type="scientific">Novipirellula caenicola</name>
    <dbReference type="NCBI Taxonomy" id="1536901"/>
    <lineage>
        <taxon>Bacteria</taxon>
        <taxon>Pseudomonadati</taxon>
        <taxon>Planctomycetota</taxon>
        <taxon>Planctomycetia</taxon>
        <taxon>Pirellulales</taxon>
        <taxon>Pirellulaceae</taxon>
        <taxon>Novipirellula</taxon>
    </lineage>
</organism>
<dbReference type="PANTHER" id="PTHR30435">
    <property type="entry name" value="FLAGELLAR PROTEIN"/>
    <property type="match status" value="1"/>
</dbReference>
<evidence type="ECO:0000256" key="2">
    <source>
        <dbReference type="ARBA" id="ARBA00009677"/>
    </source>
</evidence>
<keyword evidence="4 5" id="KW-0975">Bacterial flagellum</keyword>
<dbReference type="InterPro" id="IPR037058">
    <property type="entry name" value="Falgellar_hook_FlgE_sf"/>
</dbReference>
<comment type="similarity">
    <text evidence="2 5">Belongs to the flagella basal body rod proteins family.</text>
</comment>
<sequence>MGLTSALTTALTGLSASETQIDVIGNNLANSQTVGFKSSEAVFATQFLQTLSLGGGPTSDNGGTNPRQIGLGVQVAEIAANHNQGTIEISSSPSDLAIQGDGFFIVEGASGEQLYTRNGIFKLNSSAELVNSTGQRLLGYGVDEQFRLQESELVPMTVPLGTESVAKATENVSFEGTLSPEGDIATQGQIIESLQLGDAKVPRADGSSVVVESAPLSDQTDITVDTSGVGTLAAGTYKYRVALVDSQGNEAAPSGSLSVTVGSGGSVNLSNLPADPNGGDYPTVNIYRTGPNGEEFYKLGSAAAGASFSDTGATALSANELDTDTLTGNYTYMITYGRAGEPETRPSVMIGPQNIVAGRISLSDFPTPPTPSITDGFPNYNEIKIYRNLSNDQNNFYLVDTISPGETYTDGKSDAEISDLTIAGNKTLDMDGPQINAGTLLTDVLKRDGVTYENAFQLGTLSYSGRKGERALGTQEFEITATTTLQDFIDFIEESSGIQTVQVDAQNPIPQSENNLPGQTGTISAGGYIQDGKIQFVSNNGVSNALDIDLAAFRIVGVDGNVTTPNLAFGTVQEATGQSAVSDFVVYDSLGVPINVRMSTTLESRTNEQTIYRWYADSSGNQSNDGTDIAVGTGLIKFDGNGNFINATNDQIAIAREGTPSVSPLQITVDFGRVSGLATEYSSIAATQQDGSGPGVLNSFAIGEDGTIRGVFSNGISRDLGKIQLARFANPAGLEARGLNLYAQGVNTGLPVQGGPGQNGIGSVIGGALELSNTDIGKDLIALVLASTQYRGNSRVITTSQQLLDELLNLRR</sequence>
<gene>
    <name evidence="10" type="ORF">Rcae01_05354</name>
</gene>
<comment type="function">
    <text evidence="5">A flexible structure which links the flagellar filament to the drive apparatus in the basal body.</text>
</comment>
<dbReference type="InterPro" id="IPR011491">
    <property type="entry name" value="FlgE_D2"/>
</dbReference>
<dbReference type="RefSeq" id="WP_345687267.1">
    <property type="nucleotide sequence ID" value="NZ_BAABRO010000017.1"/>
</dbReference>
<comment type="caution">
    <text evidence="10">The sequence shown here is derived from an EMBL/GenBank/DDBJ whole genome shotgun (WGS) entry which is preliminary data.</text>
</comment>
<reference evidence="10 11" key="1">
    <citation type="submission" date="2024-02" db="EMBL/GenBank/DDBJ databases">
        <title>Rhodopirellula caenicola NBRC 110016.</title>
        <authorList>
            <person name="Ichikawa N."/>
            <person name="Katano-Makiyama Y."/>
            <person name="Hidaka K."/>
        </authorList>
    </citation>
    <scope>NUCLEOTIDE SEQUENCE [LARGE SCALE GENOMIC DNA]</scope>
    <source>
        <strain evidence="10 11">NBRC 110016</strain>
    </source>
</reference>
<evidence type="ECO:0000256" key="4">
    <source>
        <dbReference type="ARBA" id="ARBA00023143"/>
    </source>
</evidence>
<evidence type="ECO:0000313" key="10">
    <source>
        <dbReference type="EMBL" id="GAA5509849.1"/>
    </source>
</evidence>
<evidence type="ECO:0000313" key="11">
    <source>
        <dbReference type="Proteomes" id="UP001416858"/>
    </source>
</evidence>
<dbReference type="Pfam" id="PF22692">
    <property type="entry name" value="LlgE_F_G_D1"/>
    <property type="match status" value="1"/>
</dbReference>
<name>A0ABP9VXI7_9BACT</name>
<dbReference type="Gene3D" id="2.60.98.20">
    <property type="entry name" value="Flagellar hook protein FlgE"/>
    <property type="match status" value="1"/>
</dbReference>
<evidence type="ECO:0000259" key="6">
    <source>
        <dbReference type="Pfam" id="PF00460"/>
    </source>
</evidence>
<dbReference type="InterPro" id="IPR001444">
    <property type="entry name" value="Flag_bb_rod_N"/>
</dbReference>
<dbReference type="InterPro" id="IPR010930">
    <property type="entry name" value="Flg_bb/hook_C_dom"/>
</dbReference>
<dbReference type="EMBL" id="BAABRO010000017">
    <property type="protein sequence ID" value="GAA5509849.1"/>
    <property type="molecule type" value="Genomic_DNA"/>
</dbReference>
<evidence type="ECO:0000259" key="7">
    <source>
        <dbReference type="Pfam" id="PF06429"/>
    </source>
</evidence>
<evidence type="ECO:0000256" key="3">
    <source>
        <dbReference type="ARBA" id="ARBA00019015"/>
    </source>
</evidence>
<proteinExistence type="inferred from homology"/>
<dbReference type="NCBIfam" id="TIGR03506">
    <property type="entry name" value="FlgEFG_subfam"/>
    <property type="match status" value="2"/>
</dbReference>
<dbReference type="InterPro" id="IPR037925">
    <property type="entry name" value="FlgE/F/G-like"/>
</dbReference>
<dbReference type="InterPro" id="IPR020013">
    <property type="entry name" value="Flagellar_FlgE/F/G"/>
</dbReference>
<dbReference type="Pfam" id="PF07559">
    <property type="entry name" value="FlgE_D2"/>
    <property type="match status" value="1"/>
</dbReference>
<feature type="domain" description="Flagellar basal-body/hook protein C-terminal" evidence="7">
    <location>
        <begin position="767"/>
        <end position="810"/>
    </location>
</feature>
<comment type="subcellular location">
    <subcellularLocation>
        <location evidence="1 5">Bacterial flagellum basal body</location>
    </subcellularLocation>
</comment>
<evidence type="ECO:0000259" key="9">
    <source>
        <dbReference type="Pfam" id="PF22692"/>
    </source>
</evidence>
<evidence type="ECO:0000256" key="1">
    <source>
        <dbReference type="ARBA" id="ARBA00004117"/>
    </source>
</evidence>
<dbReference type="InterPro" id="IPR053967">
    <property type="entry name" value="LlgE_F_G-like_D1"/>
</dbReference>
<dbReference type="SUPFAM" id="SSF117143">
    <property type="entry name" value="Flagellar hook protein flgE"/>
    <property type="match status" value="2"/>
</dbReference>
<keyword evidence="11" id="KW-1185">Reference proteome</keyword>
<dbReference type="Pfam" id="PF00460">
    <property type="entry name" value="Flg_bb_rod"/>
    <property type="match status" value="1"/>
</dbReference>
<feature type="domain" description="Flagellar hook protein FlgE D2" evidence="8">
    <location>
        <begin position="559"/>
        <end position="691"/>
    </location>
</feature>
<evidence type="ECO:0000259" key="8">
    <source>
        <dbReference type="Pfam" id="PF07559"/>
    </source>
</evidence>
<accession>A0ABP9VXI7</accession>
<dbReference type="Proteomes" id="UP001416858">
    <property type="component" value="Unassembled WGS sequence"/>
</dbReference>
<dbReference type="PANTHER" id="PTHR30435:SF1">
    <property type="entry name" value="FLAGELLAR HOOK PROTEIN FLGE"/>
    <property type="match status" value="1"/>
</dbReference>
<feature type="domain" description="Flagellar basal body rod protein N-terminal" evidence="6">
    <location>
        <begin position="7"/>
        <end position="37"/>
    </location>
</feature>
<evidence type="ECO:0000256" key="5">
    <source>
        <dbReference type="RuleBase" id="RU362116"/>
    </source>
</evidence>
<feature type="domain" description="Flagellar hook protein FlgE/F/G-like D1" evidence="9">
    <location>
        <begin position="97"/>
        <end position="163"/>
    </location>
</feature>
<protein>
    <recommendedName>
        <fullName evidence="3 5">Flagellar hook protein FlgE</fullName>
    </recommendedName>
</protein>